<evidence type="ECO:0000313" key="8">
    <source>
        <dbReference type="EMBL" id="CAF0774323.1"/>
    </source>
</evidence>
<dbReference type="FunFam" id="3.90.190.10:FF:000102">
    <property type="entry name" value="Receptor-type tyrosine-protein phosphatase"/>
    <property type="match status" value="1"/>
</dbReference>
<dbReference type="InterPro" id="IPR000242">
    <property type="entry name" value="PTP_cat"/>
</dbReference>
<evidence type="ECO:0000259" key="6">
    <source>
        <dbReference type="PROSITE" id="PS50055"/>
    </source>
</evidence>
<dbReference type="PANTHER" id="PTHR19134">
    <property type="entry name" value="RECEPTOR-TYPE TYROSINE-PROTEIN PHOSPHATASE"/>
    <property type="match status" value="1"/>
</dbReference>
<gene>
    <name evidence="8" type="ORF">GPM918_LOCUS2106</name>
    <name evidence="9" type="ORF">SRO942_LOCUS2106</name>
</gene>
<evidence type="ECO:0000313" key="10">
    <source>
        <dbReference type="Proteomes" id="UP000663829"/>
    </source>
</evidence>
<dbReference type="Proteomes" id="UP000663829">
    <property type="component" value="Unassembled WGS sequence"/>
</dbReference>
<dbReference type="InterPro" id="IPR029021">
    <property type="entry name" value="Prot-tyrosine_phosphatase-like"/>
</dbReference>
<dbReference type="EMBL" id="CAJOBC010000222">
    <property type="protein sequence ID" value="CAF3556759.1"/>
    <property type="molecule type" value="Genomic_DNA"/>
</dbReference>
<dbReference type="OrthoDB" id="10051650at2759"/>
<dbReference type="PRINTS" id="PR00700">
    <property type="entry name" value="PRTYPHPHTASE"/>
</dbReference>
<dbReference type="EC" id="3.1.3.48" evidence="1"/>
<name>A0A813QYH7_9BILA</name>
<dbReference type="InterPro" id="IPR016130">
    <property type="entry name" value="Tyr_Pase_AS"/>
</dbReference>
<evidence type="ECO:0000256" key="1">
    <source>
        <dbReference type="ARBA" id="ARBA00013064"/>
    </source>
</evidence>
<dbReference type="InterPro" id="IPR000387">
    <property type="entry name" value="Tyr_Pase_dom"/>
</dbReference>
<dbReference type="PROSITE" id="PS00383">
    <property type="entry name" value="TYR_PHOSPHATASE_1"/>
    <property type="match status" value="1"/>
</dbReference>
<dbReference type="PROSITE" id="PS50056">
    <property type="entry name" value="TYR_PHOSPHATASE_2"/>
    <property type="match status" value="1"/>
</dbReference>
<sequence length="562" mass="64672">MLSRVKPGRSLKLLRRKQPVLVGFDNFAGITASYLIANHPKVSCVLSTHEGYSPKLQALIKKYVNKKHMKDAMEHGALLSYAMTVNCGEYLRNIPVTSDNIFNLVTWFSKGIDVGKKFIVSFENDLLFDFLMKHGARIKHVKQRTTATLHYYELESRGEIYKFFSFSRITKTPVYIVTDNKNPDKLISLWLGDDKHAKTVSRNQIHDYIHSRDVIALCKSTNSLNLQYSEQQTRSLIPSLPASDKQRPFIEQLKPPSNVNTKQSSSACSNIPHLSTQPEPSKTQLTKAELNKLSKQDIEQEYSKLKIQADNYCSTIAQRPQNREKNRYNDVVPDDKSRVVLASDVDGDGDYINANFINGYQKKNAYIATQAPLTDTTNDFWRMVWQFEVGIIVMLTRLTEDNKEKSALYWPMNTKFVTHGLYTITNMRTAVTNDDFTITELQLKAKKDSKIHRKVYHAYFTAWPDRAIPDTPDSMIRFLREVDKWSEQADVKGPKLIHCSAGIGRTGTFITIDINIKRYISEQTVDIYQTVEELRKHRISMIQGHQQYLYCFTVLKALIERL</sequence>
<feature type="domain" description="Tyrosine-protein phosphatase" evidence="6">
    <location>
        <begin position="298"/>
        <end position="558"/>
    </location>
</feature>
<reference evidence="8" key="1">
    <citation type="submission" date="2021-02" db="EMBL/GenBank/DDBJ databases">
        <authorList>
            <person name="Nowell W R."/>
        </authorList>
    </citation>
    <scope>NUCLEOTIDE SEQUENCE</scope>
</reference>
<dbReference type="PROSITE" id="PS50055">
    <property type="entry name" value="TYR_PHOSPHATASE_PTP"/>
    <property type="match status" value="1"/>
</dbReference>
<dbReference type="EMBL" id="CAJNOQ010000222">
    <property type="protein sequence ID" value="CAF0774323.1"/>
    <property type="molecule type" value="Genomic_DNA"/>
</dbReference>
<accession>A0A813QYH7</accession>
<dbReference type="Pfam" id="PF00102">
    <property type="entry name" value="Y_phosphatase"/>
    <property type="match status" value="1"/>
</dbReference>
<feature type="domain" description="Tyrosine specific protein phosphatases" evidence="7">
    <location>
        <begin position="476"/>
        <end position="549"/>
    </location>
</feature>
<evidence type="ECO:0000313" key="9">
    <source>
        <dbReference type="EMBL" id="CAF3556759.1"/>
    </source>
</evidence>
<organism evidence="8 10">
    <name type="scientific">Didymodactylos carnosus</name>
    <dbReference type="NCBI Taxonomy" id="1234261"/>
    <lineage>
        <taxon>Eukaryota</taxon>
        <taxon>Metazoa</taxon>
        <taxon>Spiralia</taxon>
        <taxon>Gnathifera</taxon>
        <taxon>Rotifera</taxon>
        <taxon>Eurotatoria</taxon>
        <taxon>Bdelloidea</taxon>
        <taxon>Philodinida</taxon>
        <taxon>Philodinidae</taxon>
        <taxon>Didymodactylos</taxon>
    </lineage>
</organism>
<feature type="compositionally biased region" description="Polar residues" evidence="5">
    <location>
        <begin position="255"/>
        <end position="283"/>
    </location>
</feature>
<evidence type="ECO:0000259" key="7">
    <source>
        <dbReference type="PROSITE" id="PS50056"/>
    </source>
</evidence>
<keyword evidence="10" id="KW-1185">Reference proteome</keyword>
<keyword evidence="2" id="KW-0378">Hydrolase</keyword>
<dbReference type="AlphaFoldDB" id="A0A813QYH7"/>
<dbReference type="GO" id="GO:0004725">
    <property type="term" value="F:protein tyrosine phosphatase activity"/>
    <property type="evidence" value="ECO:0007669"/>
    <property type="project" value="UniProtKB-EC"/>
</dbReference>
<proteinExistence type="predicted"/>
<dbReference type="Proteomes" id="UP000681722">
    <property type="component" value="Unassembled WGS sequence"/>
</dbReference>
<dbReference type="PANTHER" id="PTHR19134:SF449">
    <property type="entry name" value="TYROSINE-PROTEIN PHOSPHATASE 1"/>
    <property type="match status" value="1"/>
</dbReference>
<dbReference type="Gene3D" id="3.90.190.10">
    <property type="entry name" value="Protein tyrosine phosphatase superfamily"/>
    <property type="match status" value="1"/>
</dbReference>
<feature type="region of interest" description="Disordered" evidence="5">
    <location>
        <begin position="253"/>
        <end position="283"/>
    </location>
</feature>
<comment type="catalytic activity">
    <reaction evidence="4">
        <text>O-phospho-L-tyrosyl-[protein] + H2O = L-tyrosyl-[protein] + phosphate</text>
        <dbReference type="Rhea" id="RHEA:10684"/>
        <dbReference type="Rhea" id="RHEA-COMP:10136"/>
        <dbReference type="Rhea" id="RHEA-COMP:20101"/>
        <dbReference type="ChEBI" id="CHEBI:15377"/>
        <dbReference type="ChEBI" id="CHEBI:43474"/>
        <dbReference type="ChEBI" id="CHEBI:46858"/>
        <dbReference type="ChEBI" id="CHEBI:61978"/>
        <dbReference type="EC" id="3.1.3.48"/>
    </reaction>
</comment>
<protein>
    <recommendedName>
        <fullName evidence="1">protein-tyrosine-phosphatase</fullName>
        <ecNumber evidence="1">3.1.3.48</ecNumber>
    </recommendedName>
</protein>
<dbReference type="InterPro" id="IPR050348">
    <property type="entry name" value="Protein-Tyr_Phosphatase"/>
</dbReference>
<keyword evidence="3" id="KW-0904">Protein phosphatase</keyword>
<evidence type="ECO:0000256" key="2">
    <source>
        <dbReference type="ARBA" id="ARBA00022801"/>
    </source>
</evidence>
<dbReference type="InterPro" id="IPR003595">
    <property type="entry name" value="Tyr_Pase_cat"/>
</dbReference>
<dbReference type="SUPFAM" id="SSF52799">
    <property type="entry name" value="(Phosphotyrosine protein) phosphatases II"/>
    <property type="match status" value="1"/>
</dbReference>
<dbReference type="SMART" id="SM00194">
    <property type="entry name" value="PTPc"/>
    <property type="match status" value="1"/>
</dbReference>
<dbReference type="SMART" id="SM00404">
    <property type="entry name" value="PTPc_motif"/>
    <property type="match status" value="1"/>
</dbReference>
<evidence type="ECO:0000256" key="4">
    <source>
        <dbReference type="ARBA" id="ARBA00051722"/>
    </source>
</evidence>
<evidence type="ECO:0000256" key="5">
    <source>
        <dbReference type="SAM" id="MobiDB-lite"/>
    </source>
</evidence>
<evidence type="ECO:0000256" key="3">
    <source>
        <dbReference type="ARBA" id="ARBA00022912"/>
    </source>
</evidence>
<comment type="caution">
    <text evidence="8">The sequence shown here is derived from an EMBL/GenBank/DDBJ whole genome shotgun (WGS) entry which is preliminary data.</text>
</comment>